<reference evidence="2" key="2">
    <citation type="submission" date="2012-06" db="EMBL/GenBank/DDBJ databases">
        <title>Comparative genomic analyses of Aspergillus oryzae 3.042 and A. oryzae RIB40 for soy-sauce fermentation.</title>
        <authorList>
            <person name="Zhao G."/>
            <person name="Hou L."/>
            <person name="Wang C."/>
            <person name="Cao X."/>
        </authorList>
    </citation>
    <scope>NUCLEOTIDE SEQUENCE [LARGE SCALE GENOMIC DNA]</scope>
    <source>
        <strain evidence="2">3.042</strain>
    </source>
</reference>
<reference evidence="1 2" key="1">
    <citation type="journal article" date="2012" name="Eukaryot. Cell">
        <title>Draft genome sequence of Aspergillus oryzae strain 3.042.</title>
        <authorList>
            <person name="Zhao G."/>
            <person name="Yao Y."/>
            <person name="Qi W."/>
            <person name="Wang C."/>
            <person name="Hou L."/>
            <person name="Zeng B."/>
            <person name="Cao X."/>
        </authorList>
    </citation>
    <scope>NUCLEOTIDE SEQUENCE [LARGE SCALE GENOMIC DNA]</scope>
    <source>
        <strain evidence="1 2">3.042</strain>
    </source>
</reference>
<evidence type="ECO:0000313" key="2">
    <source>
        <dbReference type="Proteomes" id="UP000002812"/>
    </source>
</evidence>
<organism evidence="1 2">
    <name type="scientific">Aspergillus oryzae (strain 3.042)</name>
    <name type="common">Yellow koji mold</name>
    <dbReference type="NCBI Taxonomy" id="1160506"/>
    <lineage>
        <taxon>Eukaryota</taxon>
        <taxon>Fungi</taxon>
        <taxon>Dikarya</taxon>
        <taxon>Ascomycota</taxon>
        <taxon>Pezizomycotina</taxon>
        <taxon>Eurotiomycetes</taxon>
        <taxon>Eurotiomycetidae</taxon>
        <taxon>Eurotiales</taxon>
        <taxon>Aspergillaceae</taxon>
        <taxon>Aspergillus</taxon>
        <taxon>Aspergillus subgen. Circumdati</taxon>
    </lineage>
</organism>
<gene>
    <name evidence="1" type="ORF">Ao3042_07407</name>
</gene>
<sequence>MVLGPAFQTALYIKGSSSHEVCPATSLFACWYAYTFFPMKPRLASSLYRCFLKPFGTLHHNEKLKMVSVSRHAMLNEVADIISTSCIPTSSKLLKRYEKIRKPAVVREAKVSSFLSQEI</sequence>
<dbReference type="AlphaFoldDB" id="I8IEN9"/>
<proteinExistence type="predicted"/>
<dbReference type="HOGENOM" id="CLU_2145333_0_0_1"/>
<comment type="caution">
    <text evidence="1">The sequence shown here is derived from an EMBL/GenBank/DDBJ whole genome shotgun (WGS) entry which is preliminary data.</text>
</comment>
<accession>I8IEN9</accession>
<evidence type="ECO:0000313" key="1">
    <source>
        <dbReference type="EMBL" id="EIT76491.1"/>
    </source>
</evidence>
<dbReference type="EMBL" id="AKHY01000157">
    <property type="protein sequence ID" value="EIT76491.1"/>
    <property type="molecule type" value="Genomic_DNA"/>
</dbReference>
<name>I8IEN9_ASPO3</name>
<dbReference type="Proteomes" id="UP000002812">
    <property type="component" value="Unassembled WGS sequence"/>
</dbReference>
<protein>
    <submittedName>
        <fullName evidence="1">Uncharacterized protein</fullName>
    </submittedName>
</protein>